<dbReference type="EMBL" id="RQWK01000001">
    <property type="protein sequence ID" value="KAA9410666.1"/>
    <property type="molecule type" value="Genomic_DNA"/>
</dbReference>
<accession>A0A482TCF8</accession>
<comment type="caution">
    <text evidence="2">The sequence shown here is derived from an EMBL/GenBank/DDBJ whole genome shotgun (WGS) entry which is preliminary data.</text>
</comment>
<dbReference type="InterPro" id="IPR032580">
    <property type="entry name" value="SatD"/>
</dbReference>
<sequence length="215" mass="23702">MTMAERWCVIIGDVIESRSVTDREALRAALNQGVSRATDALADQTVAPFSVLKGVDEVGGVIRNPGHAYRAIREITESIHPTAIRFAVVHGEVDVGMTTSEVSEMDGPAFHKADTLLADITENGRAVALHDPVVKSWLLSLLADQIHLLFAWKQEWTPHQASIVREYRERKSMQALADDRDVSIQAVSQTLSRAKAEMVLSTEANLEAAMTEVWE</sequence>
<protein>
    <recommendedName>
        <fullName evidence="5">SatD family (SatD)</fullName>
    </recommendedName>
</protein>
<proteinExistence type="predicted"/>
<organism evidence="2 3">
    <name type="scientific">Haloarcula hispanica</name>
    <dbReference type="NCBI Taxonomy" id="51589"/>
    <lineage>
        <taxon>Archaea</taxon>
        <taxon>Methanobacteriati</taxon>
        <taxon>Methanobacteriota</taxon>
        <taxon>Stenosarchaea group</taxon>
        <taxon>Halobacteria</taxon>
        <taxon>Halobacteriales</taxon>
        <taxon>Haloarculaceae</taxon>
        <taxon>Haloarcula</taxon>
    </lineage>
</organism>
<reference evidence="1 4" key="1">
    <citation type="submission" date="2018-11" db="EMBL/GenBank/DDBJ databases">
        <title>Genomic analysis of Haloarcula hispanica CBA1121.</title>
        <authorList>
            <person name="Kim Y.B."/>
            <person name="Roh S.W."/>
        </authorList>
    </citation>
    <scope>NUCLEOTIDE SEQUENCE [LARGE SCALE GENOMIC DNA]</scope>
    <source>
        <strain evidence="1 4">CBA1121</strain>
    </source>
</reference>
<reference evidence="2 3" key="2">
    <citation type="submission" date="2018-12" db="EMBL/GenBank/DDBJ databases">
        <title>Draft genome sequence of Haloarcula hispinica strain 18.1, an halophilic archaeon isolated from Chott El Jerid of Southern Tunisia.</title>
        <authorList>
            <person name="Najjari A."/>
            <person name="Ben Dhia O."/>
            <person name="Ferjani R."/>
            <person name="Mahjoubi M."/>
            <person name="Sghaier H."/>
            <person name="Elshahed M."/>
            <person name="Ouzari H.I."/>
            <person name="Cherid A."/>
            <person name="Youssef N."/>
        </authorList>
    </citation>
    <scope>NUCLEOTIDE SEQUENCE [LARGE SCALE GENOMIC DNA]</scope>
    <source>
        <strain evidence="2 3">18.1</strain>
    </source>
</reference>
<dbReference type="AlphaFoldDB" id="A0A482TCF8"/>
<evidence type="ECO:0000313" key="2">
    <source>
        <dbReference type="EMBL" id="RYJ10215.1"/>
    </source>
</evidence>
<evidence type="ECO:0008006" key="5">
    <source>
        <dbReference type="Google" id="ProtNLM"/>
    </source>
</evidence>
<evidence type="ECO:0000313" key="3">
    <source>
        <dbReference type="Proteomes" id="UP000293535"/>
    </source>
</evidence>
<dbReference type="Pfam" id="PF16264">
    <property type="entry name" value="SatD"/>
    <property type="match status" value="1"/>
</dbReference>
<dbReference type="Proteomes" id="UP000326244">
    <property type="component" value="Unassembled WGS sequence"/>
</dbReference>
<dbReference type="EMBL" id="RZIG01000002">
    <property type="protein sequence ID" value="RYJ10215.1"/>
    <property type="molecule type" value="Genomic_DNA"/>
</dbReference>
<evidence type="ECO:0000313" key="1">
    <source>
        <dbReference type="EMBL" id="KAA9410666.1"/>
    </source>
</evidence>
<evidence type="ECO:0000313" key="4">
    <source>
        <dbReference type="Proteomes" id="UP000326244"/>
    </source>
</evidence>
<name>A0A482TCF8_HALHI</name>
<dbReference type="Proteomes" id="UP000293535">
    <property type="component" value="Unassembled WGS sequence"/>
</dbReference>
<gene>
    <name evidence="1" type="ORF">EGO51_12935</name>
    <name evidence="2" type="ORF">ELS20_09545</name>
</gene>